<organism evidence="7 8">
    <name type="scientific">Asparagus officinalis</name>
    <name type="common">Garden asparagus</name>
    <dbReference type="NCBI Taxonomy" id="4686"/>
    <lineage>
        <taxon>Eukaryota</taxon>
        <taxon>Viridiplantae</taxon>
        <taxon>Streptophyta</taxon>
        <taxon>Embryophyta</taxon>
        <taxon>Tracheophyta</taxon>
        <taxon>Spermatophyta</taxon>
        <taxon>Magnoliopsida</taxon>
        <taxon>Liliopsida</taxon>
        <taxon>Asparagales</taxon>
        <taxon>Asparagaceae</taxon>
        <taxon>Asparagoideae</taxon>
        <taxon>Asparagus</taxon>
    </lineage>
</organism>
<reference evidence="8" key="1">
    <citation type="journal article" date="2017" name="Nat. Commun.">
        <title>The asparagus genome sheds light on the origin and evolution of a young Y chromosome.</title>
        <authorList>
            <person name="Harkess A."/>
            <person name="Zhou J."/>
            <person name="Xu C."/>
            <person name="Bowers J.E."/>
            <person name="Van der Hulst R."/>
            <person name="Ayyampalayam S."/>
            <person name="Mercati F."/>
            <person name="Riccardi P."/>
            <person name="McKain M.R."/>
            <person name="Kakrana A."/>
            <person name="Tang H."/>
            <person name="Ray J."/>
            <person name="Groenendijk J."/>
            <person name="Arikit S."/>
            <person name="Mathioni S.M."/>
            <person name="Nakano M."/>
            <person name="Shan H."/>
            <person name="Telgmann-Rauber A."/>
            <person name="Kanno A."/>
            <person name="Yue Z."/>
            <person name="Chen H."/>
            <person name="Li W."/>
            <person name="Chen Y."/>
            <person name="Xu X."/>
            <person name="Zhang Y."/>
            <person name="Luo S."/>
            <person name="Chen H."/>
            <person name="Gao J."/>
            <person name="Mao Z."/>
            <person name="Pires J.C."/>
            <person name="Luo M."/>
            <person name="Kudrna D."/>
            <person name="Wing R.A."/>
            <person name="Meyers B.C."/>
            <person name="Yi K."/>
            <person name="Kong H."/>
            <person name="Lavrijsen P."/>
            <person name="Sunseri F."/>
            <person name="Falavigna A."/>
            <person name="Ye Y."/>
            <person name="Leebens-Mack J.H."/>
            <person name="Chen G."/>
        </authorList>
    </citation>
    <scope>NUCLEOTIDE SEQUENCE [LARGE SCALE GENOMIC DNA]</scope>
    <source>
        <strain evidence="8">cv. DH0086</strain>
    </source>
</reference>
<feature type="transmembrane region" description="Helical" evidence="6">
    <location>
        <begin position="229"/>
        <end position="252"/>
    </location>
</feature>
<dbReference type="InterPro" id="IPR000109">
    <property type="entry name" value="POT_fam"/>
</dbReference>
<evidence type="ECO:0000256" key="6">
    <source>
        <dbReference type="SAM" id="Phobius"/>
    </source>
</evidence>
<feature type="transmembrane region" description="Helical" evidence="6">
    <location>
        <begin position="6"/>
        <end position="22"/>
    </location>
</feature>
<dbReference type="Proteomes" id="UP000243459">
    <property type="component" value="Chromosome 9"/>
</dbReference>
<sequence length="415" mass="46157">MLHIGLYAMAFGVGGIIANLPAHGADQFDSSKKNLISSYFNWFFFCLCSGGMLGVTFLVWIQENKGWVWGLAFSTGALAISLVVFASGFTYYRHKVPSGSPLTSIFKVLVYSARNWNVKVQATNTEGPARKYHSKFRHVSVICDFFLILGLSESLGIFYFFQNANIFLEKATTDDHVTPAQVDEAKSFFSLLPIFASTILMSCCLAQLQTFSVQQGKAMNTKLAKGFHIPPASLTSIPLMVMLLSVPLYDLLSSLTTKKLTKINFVLKPLKRIGIGLILASASMTVASLVEIKRRNASVNGTQLSVFWLGWQYLLLGVSDMFTLAGMLEFFYSEAPDTMRSMCTSLSWCSTSMGYFLSSVLVEIVEDLSSRFGSEEWLGGKSLNDGRLELFYGLLAVLNFVNFLNYVFWAKWYEG</sequence>
<protein>
    <recommendedName>
        <fullName evidence="9">Major facilitator superfamily (MFS) profile domain-containing protein</fullName>
    </recommendedName>
</protein>
<dbReference type="Pfam" id="PF00854">
    <property type="entry name" value="PTR2"/>
    <property type="match status" value="1"/>
</dbReference>
<feature type="transmembrane region" description="Helical" evidence="6">
    <location>
        <begin position="390"/>
        <end position="409"/>
    </location>
</feature>
<evidence type="ECO:0000256" key="1">
    <source>
        <dbReference type="ARBA" id="ARBA00004141"/>
    </source>
</evidence>
<evidence type="ECO:0000256" key="5">
    <source>
        <dbReference type="ARBA" id="ARBA00023136"/>
    </source>
</evidence>
<dbReference type="SUPFAM" id="SSF103473">
    <property type="entry name" value="MFS general substrate transporter"/>
    <property type="match status" value="1"/>
</dbReference>
<dbReference type="Gene3D" id="1.20.1250.20">
    <property type="entry name" value="MFS general substrate transporter like domains"/>
    <property type="match status" value="1"/>
</dbReference>
<feature type="transmembrane region" description="Helical" evidence="6">
    <location>
        <begin position="42"/>
        <end position="61"/>
    </location>
</feature>
<dbReference type="InterPro" id="IPR036259">
    <property type="entry name" value="MFS_trans_sf"/>
</dbReference>
<accession>A0A5P1E817</accession>
<dbReference type="AlphaFoldDB" id="A0A5P1E817"/>
<feature type="transmembrane region" description="Helical" evidence="6">
    <location>
        <begin position="188"/>
        <end position="208"/>
    </location>
</feature>
<evidence type="ECO:0000256" key="4">
    <source>
        <dbReference type="ARBA" id="ARBA00022989"/>
    </source>
</evidence>
<feature type="transmembrane region" description="Helical" evidence="6">
    <location>
        <begin position="67"/>
        <end position="92"/>
    </location>
</feature>
<comment type="subcellular location">
    <subcellularLocation>
        <location evidence="1">Membrane</location>
        <topology evidence="1">Multi-pass membrane protein</topology>
    </subcellularLocation>
</comment>
<evidence type="ECO:0000313" key="7">
    <source>
        <dbReference type="EMBL" id="ONK58781.1"/>
    </source>
</evidence>
<evidence type="ECO:0000256" key="3">
    <source>
        <dbReference type="ARBA" id="ARBA00022692"/>
    </source>
</evidence>
<proteinExistence type="inferred from homology"/>
<evidence type="ECO:0008006" key="9">
    <source>
        <dbReference type="Google" id="ProtNLM"/>
    </source>
</evidence>
<dbReference type="GO" id="GO:0022857">
    <property type="term" value="F:transmembrane transporter activity"/>
    <property type="evidence" value="ECO:0007669"/>
    <property type="project" value="InterPro"/>
</dbReference>
<keyword evidence="3 6" id="KW-0812">Transmembrane</keyword>
<evidence type="ECO:0000313" key="8">
    <source>
        <dbReference type="Proteomes" id="UP000243459"/>
    </source>
</evidence>
<feature type="transmembrane region" description="Helical" evidence="6">
    <location>
        <begin position="313"/>
        <end position="332"/>
    </location>
</feature>
<comment type="similarity">
    <text evidence="2">Belongs to the major facilitator superfamily. Proton-dependent oligopeptide transporter (POT/PTR) (TC 2.A.17) family.</text>
</comment>
<dbReference type="OMA" id="ISAFFNW"/>
<feature type="transmembrane region" description="Helical" evidence="6">
    <location>
        <begin position="139"/>
        <end position="161"/>
    </location>
</feature>
<dbReference type="Gramene" id="ONK58781">
    <property type="protein sequence ID" value="ONK58781"/>
    <property type="gene ID" value="A4U43_C09F16580"/>
</dbReference>
<feature type="transmembrane region" description="Helical" evidence="6">
    <location>
        <begin position="272"/>
        <end position="292"/>
    </location>
</feature>
<gene>
    <name evidence="7" type="ORF">A4U43_C09F16580</name>
</gene>
<dbReference type="GO" id="GO:0016020">
    <property type="term" value="C:membrane"/>
    <property type="evidence" value="ECO:0007669"/>
    <property type="project" value="UniProtKB-SubCell"/>
</dbReference>
<keyword evidence="4 6" id="KW-1133">Transmembrane helix</keyword>
<dbReference type="EMBL" id="CM007389">
    <property type="protein sequence ID" value="ONK58781.1"/>
    <property type="molecule type" value="Genomic_DNA"/>
</dbReference>
<name>A0A5P1E817_ASPOF</name>
<keyword evidence="5 6" id="KW-0472">Membrane</keyword>
<evidence type="ECO:0000256" key="2">
    <source>
        <dbReference type="ARBA" id="ARBA00005982"/>
    </source>
</evidence>
<keyword evidence="8" id="KW-1185">Reference proteome</keyword>
<dbReference type="PANTHER" id="PTHR11654">
    <property type="entry name" value="OLIGOPEPTIDE TRANSPORTER-RELATED"/>
    <property type="match status" value="1"/>
</dbReference>